<organism evidence="1 2">
    <name type="scientific">Paractinoplanes brasiliensis</name>
    <dbReference type="NCBI Taxonomy" id="52695"/>
    <lineage>
        <taxon>Bacteria</taxon>
        <taxon>Bacillati</taxon>
        <taxon>Actinomycetota</taxon>
        <taxon>Actinomycetes</taxon>
        <taxon>Micromonosporales</taxon>
        <taxon>Micromonosporaceae</taxon>
        <taxon>Paractinoplanes</taxon>
    </lineage>
</organism>
<dbReference type="AlphaFoldDB" id="A0A4V3C7B1"/>
<sequence length="768" mass="83053">MLAPFALLRTAGLPFDALTALTLPGTSAAIGRARRARRAMAAEREQLEAALYALIPGLKAADRAPALALRRDIHNGRSHLARPATAAIRAQLPAEDGAALDTWLAAAARLAEARQWVRQYGDDEIHRHLRPALRTTTTGEDFRRPLALAAPQLLAKLLSAPAGDSGIRATRTERSLISYLMRAAAKTSPFSTFMYTSVVDLSAGAGPEPCRRTSRSTLNRGLVDALRRAARGCCGDPEHARLVKNPAITWTSSGLESMAPTRGAHDGRVLRLARPVRATLPHPVARAVAGLPAEFGAAELAAVLDEDTPVRALIDQLLSIGVLAAAPWTDAFDERPDTPVKESNCPRAGELDARLSVMARRATQLAGQTASERLGTLAGIRAGAERAARDLGIELGETLRTPVTEDGYAHHSGHPVPELSPLLREVAAVVADRVEEHPHHAALRQQFVDLYGEGGTCYDTIEFLRHAASGLSPDTIPIPGAVASARPPVPVTAMLQLSPDMAVLNALYPGCGSLSARRARGDTDLTNALRDWLPRVTSPAEPVDVIVSGDCNELQAHPLLTDRVLAGPLEPSLHPATLSWRDVILRHDAEHGRITVEADGRAIAPVYLGATVPHPGWGPTYWLLLLSNPWRPRPLRAPPPPKDAATIGFHERRTIGRVLLRRRTWWVPTARIRQRWLRGAGAQRAFDTALDCADLGLPDQFFLTPYGTVPATTARHRKPFWIDVGNPFLLDCLEHLIGDTSWARVVEPLPDGPTGRRQVSELHVEMLV</sequence>
<protein>
    <recommendedName>
        <fullName evidence="3">Lantibiotic biosynthesis dehydratase-like protein</fullName>
    </recommendedName>
</protein>
<dbReference type="EMBL" id="SNWR01000001">
    <property type="protein sequence ID" value="TDO36948.1"/>
    <property type="molecule type" value="Genomic_DNA"/>
</dbReference>
<gene>
    <name evidence="1" type="ORF">C8E87_0538</name>
</gene>
<keyword evidence="2" id="KW-1185">Reference proteome</keyword>
<accession>A0A4V3C7B1</accession>
<dbReference type="Proteomes" id="UP000294901">
    <property type="component" value="Unassembled WGS sequence"/>
</dbReference>
<dbReference type="OrthoDB" id="2442707at2"/>
<evidence type="ECO:0000313" key="1">
    <source>
        <dbReference type="EMBL" id="TDO36948.1"/>
    </source>
</evidence>
<name>A0A4V3C7B1_9ACTN</name>
<evidence type="ECO:0008006" key="3">
    <source>
        <dbReference type="Google" id="ProtNLM"/>
    </source>
</evidence>
<evidence type="ECO:0000313" key="2">
    <source>
        <dbReference type="Proteomes" id="UP000294901"/>
    </source>
</evidence>
<comment type="caution">
    <text evidence="1">The sequence shown here is derived from an EMBL/GenBank/DDBJ whole genome shotgun (WGS) entry which is preliminary data.</text>
</comment>
<reference evidence="1 2" key="1">
    <citation type="submission" date="2019-03" db="EMBL/GenBank/DDBJ databases">
        <title>Sequencing the genomes of 1000 actinobacteria strains.</title>
        <authorList>
            <person name="Klenk H.-P."/>
        </authorList>
    </citation>
    <scope>NUCLEOTIDE SEQUENCE [LARGE SCALE GENOMIC DNA]</scope>
    <source>
        <strain evidence="1 2">DSM 43805</strain>
    </source>
</reference>
<dbReference type="RefSeq" id="WP_133871637.1">
    <property type="nucleotide sequence ID" value="NZ_BOMD01000072.1"/>
</dbReference>
<proteinExistence type="predicted"/>